<dbReference type="PANTHER" id="PTHR10676:SF359">
    <property type="entry name" value="DYNEIN HEAVY CHAIN DOMAIN-CONTAINING PROTEIN 1"/>
    <property type="match status" value="1"/>
</dbReference>
<dbReference type="InterPro" id="IPR026983">
    <property type="entry name" value="DHC"/>
</dbReference>
<evidence type="ECO:0000256" key="1">
    <source>
        <dbReference type="SAM" id="MobiDB-lite"/>
    </source>
</evidence>
<dbReference type="OrthoDB" id="128380at2759"/>
<evidence type="ECO:0000313" key="2">
    <source>
        <dbReference type="EMBL" id="KAE9238291.1"/>
    </source>
</evidence>
<dbReference type="EMBL" id="QXGB01000005">
    <property type="protein sequence ID" value="KAE9238291.1"/>
    <property type="molecule type" value="Genomic_DNA"/>
</dbReference>
<dbReference type="Gene3D" id="1.20.58.1120">
    <property type="match status" value="1"/>
</dbReference>
<dbReference type="GO" id="GO:0051959">
    <property type="term" value="F:dynein light intermediate chain binding"/>
    <property type="evidence" value="ECO:0007669"/>
    <property type="project" value="InterPro"/>
</dbReference>
<dbReference type="Proteomes" id="UP000433483">
    <property type="component" value="Unassembled WGS sequence"/>
</dbReference>
<organism evidence="2 3">
    <name type="scientific">Phytophthora fragariae</name>
    <dbReference type="NCBI Taxonomy" id="53985"/>
    <lineage>
        <taxon>Eukaryota</taxon>
        <taxon>Sar</taxon>
        <taxon>Stramenopiles</taxon>
        <taxon>Oomycota</taxon>
        <taxon>Peronosporomycetes</taxon>
        <taxon>Peronosporales</taxon>
        <taxon>Peronosporaceae</taxon>
        <taxon>Phytophthora</taxon>
    </lineage>
</organism>
<feature type="region of interest" description="Disordered" evidence="1">
    <location>
        <begin position="1"/>
        <end position="24"/>
    </location>
</feature>
<dbReference type="SUPFAM" id="SSF52540">
    <property type="entry name" value="P-loop containing nucleoside triphosphate hydrolases"/>
    <property type="match status" value="2"/>
</dbReference>
<comment type="caution">
    <text evidence="2">The sequence shown here is derived from an EMBL/GenBank/DDBJ whole genome shotgun (WGS) entry which is preliminary data.</text>
</comment>
<sequence>METTHERAGSTHRRRPKSASQSRVDVSKMLSALTAEQRDATNSAPLVDRLHLNWQSIPTRKQAKLYSPSTTQLPHGRNNGTSGLLKVSARLSAQTPRAIGGGALSAPKLSKTCLANVAAFEQKYAAEDPLMRYVVHVIRTGSPVRRSEIPRGKHIQRKVRPEEDVLYLVHCETPPCGFRNVYWLTFADEGTALHGLEYFTLSSHGLTRFKDGRGVEFSDLAGWVDEKRAFDHMTTMKGLERIQQMIFFFSWKRQAVQRRLHRVQERLACSLFTCHPVAASLMMDVRDVCAEIEREAEHKYTQEDTSYTLERLAHLHRERVRAAKVAITKKIYSLCVTIDSATQSISRYKDGEGCSYAMTEHEAFSKSLRLSSLRERMFTFLRLVDCHVAEAIYQHVTIVVRDLRARICGVLSISRAGAGLSTGNGERSVHLCRSEATEEAPGSTTTPSQICQRVNYSVQPQESDAPVVAIPGLYISSVDDVNFDGDVNSATMQLVPTKVEVLELVHSILLKYCVAMDGLPRVLTNAHFKHVLTPFVPSVRRDFAESLLKPSHLVLESYELELREMRSALDMHFRRIGILQQEHLRCVRAIKVAERESPVETTKGGYAAELDEDGARLPQLPDLTSSAAAYELAQKTWSRFVQYSSSAAPMLQVGYLLLDQSVFVEKLRSHVSKRVAEMDDALPSIYQQFLTSLLEDVDGCIEKVTKIPTNLAEANVWLAQVTSMMQTHPFRQRLDTKIANLARLRALIKEHGILSLDQEVQDSIRKLELTWESVIETLLMCLARVEERGSEHRRSVLDVISKVDEYITGQLQLVVKTFEGLPSGCEEHEEANEDEEGEYNSVRKRSPIVLVNTPTKEEMVQQLEDLVAMDLERKNVVQQYEEYDREHRAIMDLPPTQQAVWASSSSDLSSENLSVVSMADKLPSELLLLYIVTSLELRQWYESWKKLRDKWLGSPLSGVHPGTMINRIKQFRRRLGYASSRLSRLSSVLLQVLPLEPSDQHQAVQQYEDEDRKECATFAKKDFELMRVFDASIEDMLNCNRIFQAISSGAFTDARWAAMNQLLDVQSGPNGAGGLTLRRMKDKCDSDQIEAFLEFCDGCIVEAKLHLKLEQTRQRLARIEVRVEETNYSVRCEGIAEALAQLDDIAVELKLCLFGQNPELHLCLELRADMEQKIAVCKHILAYQKHWRLRCEATKLHEVDEFFSKRFSSGGGGGNFAVPRARTAQHKSGLKQEHALWQAFLEASHAWSDRLRRLFFVSPHQPQVEQAKTAQPVLLGKKTTASAGPASVTMAVHRRLSAGTKSMNCTLDDVMESFGGFDFEANLAACERGMELVQTYLDSVREKLPRMYCLDETTMLRLLLRDSDIQQLHQSLAICFPRVHRFAISRAANRVGSSVEIYGKQESLGAPVRASKTDGTIVISGLQGVQDSETCGCFRLPVAKIGRVKFWFTRLEEEMSSMVVADLKRAFEWATHDPDSPQFSSYESLLPQSIVTALALRFTFEMNRALRSHDHERMTDELQRLQLSIDERLGALVASRRTDKTTLRAVRLDSMILLTVMQLTVVRHVAELIDQGQLEDALFFWSMQFQTRAFAEVVSAPATTTQPSPTKHGKLERNELFPVSSDFMKASPSSQSGQSMNVSVCCQVAHLQMPLGQEFVGWGKLAIISPFTQRCAYALFSALRMHHTALVVPYNTHQAGKDPASLLWGVTQLLMRPCIEFSCNPSAGVTTVHHLNSLVNAVSRLNGFLIVRDLLHLSAALIGVVRERMLQHFHQASHIGTLNAHHAQQQAVSNSLVLPRHSGGLSYGASAVFIPLSAPEDLPKSGLVQAIRTQFRAVAVTRPAVQYLVECLLLADGLTVEQIRELNVVEAFEAIEAEEVGTICSLNVESLVPCVVEEAQRLQEHYRVVWDVNPLAASRRAEVREGQCIFRHAFNSSIEAVLSEEQGCEDKKSAEQLNRLLVRVFPLSEGGRLVSKSKGDEEAVAAAVAIYLESAYSLPTGCEQFELTMELWRAMQTFPAALVYGPPGSGKTTCVTALHRALVALELSEQNEEGEEPGRRNSHAAMKQLVVLNPQLLTLDQFYKSISAACGAADNDKNKRKVLDSDSLKWILVDGEVDGSVLDRLLQGDNRSCISTSSLPTSSILYRDQNSCVLSGDGADPRDSPRMLFEVTSLANLSPSALQRCWALHIPARCITVASIIGAWRTRWENQLVFPPDSRGFEAMTAVFKTVHVLVSSICVGFVVEESTHDQGGAAEELVDTGTLRLGCLSLNHLTQTALTFVSVCCFQNKSLLQELPYLRLVELTTFAVLWGFAGHLPDPFKPKLENYVRMKSKEHNDIKHLAELSRGLLDADSFEDVWDELQPRLIAPLAPQPAAAASNRAEVETKMQSAFDPSSGQVLVLVPAVTSMIRVCTVLLHSWHSFVLVGPAASGKTSLLRWLMHQNREAEAAEMKIETSLDERHVHGILDWTGAPAAWFQPLDQRDSAASSRAKMREETELFAGRSRHSFVFLDDLNATGEATDGTAVQFVRTMLDHRIGLSSKHGGFHSVEKQIGAAMRLDEMVTGLSPTLERLLRHFVVLRVPTYPQKELLSIFRVKFQQHFRVRASRMASERRISAKGGMGGPGSSQQLPLEEVVLRASVDFAMEMASFQQLGDTDHPCLCLLNLHHINTLLERSLVSVASISGAAKNSVTNSRAPAAEGTTLVMLGKAHQSWLSELQSVFLSNCPAEAPTQPLKVGGPAEPSSDDTQRKISALLRHLSEKYFSVAIRSSSDTNLPVSVETLHCLVKLAEYHVQAPLLQPRLMQIHGLLNEYITAASGVSRRASEQVRAAAIGGQLASSPVELVSSVLMEIASASSSSDAGKTNRSYSRGQLAALEAKVLLSSSWCLTQASQLIHALSQQQLIVVSPVSVHSRLLSERLLRFTCDLHGYEVQVVDEKPSSDQALDGHHKHILRLAIGAAGVRQERVALWVRQHQLNRGASRSTSLLDFIQELCLGKLPSLTLLPGGEELRDELVLSCIQSRKQLEVVTETELMVEFRHRLQQNLRVCIVEEGRVDQSTSDGAQRPQVSQPSEAFLSWMKSRPSCHWRRLSFTDLELQRLIPEVAKATISSPDLCGVAWEMQTRAKFVLLYQNVHLLMMRGTSTIASPASQLDYFLSFMANITVEFGVKYRAQNQKVARLENAIATVTLARDKVVPTLERLKVKFELDSAQIHAELDVILLQQEMEEQQDSSIDEESQDPPDEKPVVDLEAAEARWVLRSRREELTMMSCETKLRLEEVTRLLAEWHHVADRMNVLFTKWTQGLDQEKCRTEHELMGIAVFVAAQRAYAYSTSLSPRKRSSCLGLLADLIVENVGDDSSSAVEKRLWVDSADDVTEDDTNWLVRLIWTSRFPFLRNAEVYRTVRLADELCDHVPVFVDPTGVVQRFLVHIFSGHTLFPTLPGCGAAGEVESENPSATKESVVISCDDSKLELQLQEAQRLAKPVLLVNFRSSDKELLDLLQPFLAHSRLSHGPPRCSMLHELTLKYYEDQRKQKQRKTSIAGSAMAAMSSLAQTAATLSGGAAMMARRAVRAGKLKSVAIDPLVVAAAVSSTSTTTPVQNDRRDARGKNPTSTSSTTNARCFQIYAVTATPVPLQIQHDLVAQFAHFAIALPDSELESLLQVSRLAKTQPKLLQELRGDQIGVAECWVKVNQNRDQLMQLLETLKPVITEDKSPFASRRSGTEVPVQLQERYSELAMQLSNEYQAELMWRSREKDLQDKYDELAVVANSFTSTAIQLVGVARCMATMSSLKLGIRSSPFYPQSFRYLESAATQQLAAQGDDVIQLSVDSLNAIVGRVSSGFVSTSHRQLLRFLEVLTHQARSFASSKAENIEFAVWKEAVVWLVTGNICKAVLITSDSFQQLDESGKKDAGLEIIPRRRNSLKWPGDSGSSLVERLRRRVKLCAYLFNGWKSSRSSTNARGKQPKALRPLLHSSTSMTLQIPGISQGRADSNESDCNESKDMAIDRLQQNLDNLLFSSETFWYEWKTSRVRVQLDVERLIRSLGYQEVLTPRSTERTNTMFTTPTALRSLEDMTARYKLAGTDDATGSGQQTLLPLLLAKTFFPTCFADALDNYVRRCGRLSEDRLQVLVRDDVEANYDEPWTAWQPPASLVVDISPSRGKNTRAHLPRALLLYMPEERGYVELKLSAWDITAFVVTDVDNAALREELTVLITTKHNFVLELLDASHAEAALSLVSQLINEHALLSVPEWYLLASFAVASAIENGKFCVMDRIAVFPPTDQRQLNLVVRDRGNDHTAEKTVKHQLVDECGASEYVASALTRAVLVNHQDHGNSGSVTRDLADIVHHYSSIEEVAADDAERHQMTVRLLRLLDDTSSSVRDGIEGPHDDSTKAAVLSSELLSDLLAIGGSSLALLAQKPDEEWLQRHSIDDGEDACERLCSSFSHVRSLFGSLQAASKLEGDSETPFFPWRSFDVELAAQLSAFEAVHTHLKALRLKPITAATTSVEPTWNRQQQLASLVRGFAPFEWVTSFFTGTAWPSRASGAVSVGQMLLLIACRVRVLVRCLRGDRAWALNLAVVGDACRFLHDIRSYAATELGVPTSALVLVLELDSASDVSDTTTASSKEDDKKTRALAVANHLTASRGVDQRPSDWHGAVLRLTDGGVESWGIRVEGLVLVQQAPSTTTTLYPLPMCRIMCQPRSEFQSAVEMPVVLLPSMSPYQPTPSIADTEMRSEGQRVLLGRSVHSVVDIEAKTGSSERMRCAIGVPIFPDDETNDDNN</sequence>
<name>A0A6A3ZNL7_9STRA</name>
<accession>A0A6A3ZNL7</accession>
<protein>
    <recommendedName>
        <fullName evidence="4">Dynein heavy chain linker domain-containing protein</fullName>
    </recommendedName>
</protein>
<dbReference type="GO" id="GO:0008569">
    <property type="term" value="F:minus-end-directed microtubule motor activity"/>
    <property type="evidence" value="ECO:0007669"/>
    <property type="project" value="TreeGrafter"/>
</dbReference>
<proteinExistence type="predicted"/>
<feature type="region of interest" description="Disordered" evidence="1">
    <location>
        <begin position="3587"/>
        <end position="3612"/>
    </location>
</feature>
<dbReference type="GO" id="GO:0097729">
    <property type="term" value="C:9+2 motile cilium"/>
    <property type="evidence" value="ECO:0007669"/>
    <property type="project" value="TreeGrafter"/>
</dbReference>
<dbReference type="GO" id="GO:0045505">
    <property type="term" value="F:dynein intermediate chain binding"/>
    <property type="evidence" value="ECO:0007669"/>
    <property type="project" value="InterPro"/>
</dbReference>
<dbReference type="Gene3D" id="3.40.50.300">
    <property type="entry name" value="P-loop containing nucleotide triphosphate hydrolases"/>
    <property type="match status" value="2"/>
</dbReference>
<dbReference type="InterPro" id="IPR027417">
    <property type="entry name" value="P-loop_NTPase"/>
</dbReference>
<reference evidence="2 3" key="1">
    <citation type="submission" date="2018-08" db="EMBL/GenBank/DDBJ databases">
        <title>Genomic investigation of the strawberry pathogen Phytophthora fragariae indicates pathogenicity is determined by transcriptional variation in three key races.</title>
        <authorList>
            <person name="Adams T.M."/>
            <person name="Armitage A.D."/>
            <person name="Sobczyk M.K."/>
            <person name="Bates H.J."/>
            <person name="Dunwell J.M."/>
            <person name="Nellist C.F."/>
            <person name="Harrison R.J."/>
        </authorList>
    </citation>
    <scope>NUCLEOTIDE SEQUENCE [LARGE SCALE GENOMIC DNA]</scope>
    <source>
        <strain evidence="2 3">NOV-27</strain>
    </source>
</reference>
<dbReference type="GO" id="GO:0030286">
    <property type="term" value="C:dynein complex"/>
    <property type="evidence" value="ECO:0007669"/>
    <property type="project" value="InterPro"/>
</dbReference>
<evidence type="ECO:0000313" key="3">
    <source>
        <dbReference type="Proteomes" id="UP000433483"/>
    </source>
</evidence>
<keyword evidence="3" id="KW-1185">Reference proteome</keyword>
<evidence type="ECO:0008006" key="4">
    <source>
        <dbReference type="Google" id="ProtNLM"/>
    </source>
</evidence>
<dbReference type="GO" id="GO:0060294">
    <property type="term" value="P:cilium movement involved in cell motility"/>
    <property type="evidence" value="ECO:0007669"/>
    <property type="project" value="TreeGrafter"/>
</dbReference>
<gene>
    <name evidence="2" type="ORF">PF005_g284</name>
</gene>
<dbReference type="PANTHER" id="PTHR10676">
    <property type="entry name" value="DYNEIN HEAVY CHAIN FAMILY PROTEIN"/>
    <property type="match status" value="1"/>
</dbReference>